<feature type="signal peptide" evidence="1">
    <location>
        <begin position="1"/>
        <end position="32"/>
    </location>
</feature>
<dbReference type="PROSITE" id="PS51257">
    <property type="entry name" value="PROKAR_LIPOPROTEIN"/>
    <property type="match status" value="1"/>
</dbReference>
<sequence>MRLPHTKGARRLGATLLLAGMLAACGSEPAPATPDRYIVPGDRVFPGGIAYHEPTAEYFVGSTRDGTVFRGRLDNPEATPWLPGGSGGRTTTSGLAADGNGRLFIGGGPTARLWIHDIATGELLAELPGVAGGFVNDVALAEDGSAYVTDSMANVIYRVTEHSGGWEMRPWLNLADTPVPRVDGHNLNGIVAAGRDALLTVHSMTGGLYRIDRNTQEVTELHTGGTRAYGGDGLVLDADTLYVVQGGLSPLNSRPQVSVLRLAPDLAAAEQVCARTDPGFRHPSTARLAGDRLLVVNSQYNTGLRDETPELPFTVSALDTTAGCTG</sequence>
<dbReference type="SUPFAM" id="SSF63829">
    <property type="entry name" value="Calcium-dependent phosphotriesterase"/>
    <property type="match status" value="1"/>
</dbReference>
<evidence type="ECO:0000256" key="1">
    <source>
        <dbReference type="SAM" id="SignalP"/>
    </source>
</evidence>
<name>A0A366DVJ7_9NOCA</name>
<dbReference type="STRING" id="1210090.GCA_001613185_00259"/>
<dbReference type="Proteomes" id="UP000252586">
    <property type="component" value="Unassembled WGS sequence"/>
</dbReference>
<keyword evidence="1" id="KW-0732">Signal</keyword>
<comment type="caution">
    <text evidence="2">The sequence shown here is derived from an EMBL/GenBank/DDBJ whole genome shotgun (WGS) entry which is preliminary data.</text>
</comment>
<gene>
    <name evidence="2" type="ORF">DFR74_102365</name>
</gene>
<proteinExistence type="predicted"/>
<reference evidence="2 3" key="1">
    <citation type="submission" date="2018-06" db="EMBL/GenBank/DDBJ databases">
        <title>Genomic Encyclopedia of Type Strains, Phase IV (KMG-IV): sequencing the most valuable type-strain genomes for metagenomic binning, comparative biology and taxonomic classification.</title>
        <authorList>
            <person name="Goeker M."/>
        </authorList>
    </citation>
    <scope>NUCLEOTIDE SEQUENCE [LARGE SCALE GENOMIC DNA]</scope>
    <source>
        <strain evidence="2 3">DSM 44599</strain>
    </source>
</reference>
<dbReference type="OrthoDB" id="504981at2"/>
<feature type="chain" id="PRO_5016603263" description="Sugar lactone lactonase YvrE" evidence="1">
    <location>
        <begin position="33"/>
        <end position="326"/>
    </location>
</feature>
<dbReference type="InterPro" id="IPR053224">
    <property type="entry name" value="Sensory_adhesion_molecule"/>
</dbReference>
<dbReference type="EMBL" id="QNRE01000002">
    <property type="protein sequence ID" value="RBO93945.1"/>
    <property type="molecule type" value="Genomic_DNA"/>
</dbReference>
<dbReference type="Gene3D" id="2.120.10.30">
    <property type="entry name" value="TolB, C-terminal domain"/>
    <property type="match status" value="1"/>
</dbReference>
<dbReference type="PANTHER" id="PTHR31460:SF3">
    <property type="entry name" value="MESOCENTIN"/>
    <property type="match status" value="1"/>
</dbReference>
<accession>A0A366DVJ7</accession>
<dbReference type="AlphaFoldDB" id="A0A366DVJ7"/>
<dbReference type="InterPro" id="IPR011042">
    <property type="entry name" value="6-blade_b-propeller_TolB-like"/>
</dbReference>
<dbReference type="PANTHER" id="PTHR31460">
    <property type="match status" value="1"/>
</dbReference>
<evidence type="ECO:0000313" key="3">
    <source>
        <dbReference type="Proteomes" id="UP000252586"/>
    </source>
</evidence>
<protein>
    <recommendedName>
        <fullName evidence="4">Sugar lactone lactonase YvrE</fullName>
    </recommendedName>
</protein>
<evidence type="ECO:0008006" key="4">
    <source>
        <dbReference type="Google" id="ProtNLM"/>
    </source>
</evidence>
<organism evidence="2 3">
    <name type="scientific">Nocardia puris</name>
    <dbReference type="NCBI Taxonomy" id="208602"/>
    <lineage>
        <taxon>Bacteria</taxon>
        <taxon>Bacillati</taxon>
        <taxon>Actinomycetota</taxon>
        <taxon>Actinomycetes</taxon>
        <taxon>Mycobacteriales</taxon>
        <taxon>Nocardiaceae</taxon>
        <taxon>Nocardia</taxon>
    </lineage>
</organism>
<evidence type="ECO:0000313" key="2">
    <source>
        <dbReference type="EMBL" id="RBO93945.1"/>
    </source>
</evidence>
<keyword evidence="3" id="KW-1185">Reference proteome</keyword>
<dbReference type="RefSeq" id="WP_067501781.1">
    <property type="nucleotide sequence ID" value="NZ_QNRE01000002.1"/>
</dbReference>